<evidence type="ECO:0000313" key="3">
    <source>
        <dbReference type="Proteomes" id="UP001629059"/>
    </source>
</evidence>
<evidence type="ECO:0000256" key="1">
    <source>
        <dbReference type="SAM" id="Phobius"/>
    </source>
</evidence>
<keyword evidence="1" id="KW-1133">Transmembrane helix</keyword>
<keyword evidence="1" id="KW-0812">Transmembrane</keyword>
<reference evidence="2 3" key="1">
    <citation type="submission" date="2024-06" db="EMBL/GenBank/DDBJ databases">
        <authorList>
            <person name="Kaempfer P."/>
            <person name="Viver T."/>
        </authorList>
    </citation>
    <scope>NUCLEOTIDE SEQUENCE [LARGE SCALE GENOMIC DNA]</scope>
    <source>
        <strain evidence="2 3">ST-75</strain>
    </source>
</reference>
<dbReference type="RefSeq" id="WP_408076031.1">
    <property type="nucleotide sequence ID" value="NZ_JBELQB010000015.1"/>
</dbReference>
<feature type="transmembrane region" description="Helical" evidence="1">
    <location>
        <begin position="12"/>
        <end position="30"/>
    </location>
</feature>
<organism evidence="2 3">
    <name type="scientific">Flavobacterium rhizophilum</name>
    <dbReference type="NCBI Taxonomy" id="3163296"/>
    <lineage>
        <taxon>Bacteria</taxon>
        <taxon>Pseudomonadati</taxon>
        <taxon>Bacteroidota</taxon>
        <taxon>Flavobacteriia</taxon>
        <taxon>Flavobacteriales</taxon>
        <taxon>Flavobacteriaceae</taxon>
        <taxon>Flavobacterium</taxon>
    </lineage>
</organism>
<comment type="caution">
    <text evidence="2">The sequence shown here is derived from an EMBL/GenBank/DDBJ whole genome shotgun (WGS) entry which is preliminary data.</text>
</comment>
<name>A0ABW8YGG5_9FLAO</name>
<protein>
    <recommendedName>
        <fullName evidence="4">DUF4369 domain-containing protein</fullName>
    </recommendedName>
</protein>
<dbReference type="Proteomes" id="UP001629059">
    <property type="component" value="Unassembled WGS sequence"/>
</dbReference>
<dbReference type="EMBL" id="JBELQB010000015">
    <property type="protein sequence ID" value="MFL9839074.1"/>
    <property type="molecule type" value="Genomic_DNA"/>
</dbReference>
<accession>A0ABW8YGG5</accession>
<proteinExistence type="predicted"/>
<keyword evidence="3" id="KW-1185">Reference proteome</keyword>
<evidence type="ECO:0000313" key="2">
    <source>
        <dbReference type="EMBL" id="MFL9839074.1"/>
    </source>
</evidence>
<keyword evidence="1" id="KW-0472">Membrane</keyword>
<gene>
    <name evidence="2" type="ORF">ABS768_16315</name>
</gene>
<sequence>MKEKALKYLRTVFIIVVIAYNYYSFVTFNSEENKEFCKMKAMAIKGIIEYKNGHGIYQYIKVDNMELAFMVAIRKTKYSKGFSGSYNYSVGDSIIKTAGSEEFTIKRRDSIAVHIIGCDEW</sequence>
<evidence type="ECO:0008006" key="4">
    <source>
        <dbReference type="Google" id="ProtNLM"/>
    </source>
</evidence>